<dbReference type="GO" id="GO:0008233">
    <property type="term" value="F:peptidase activity"/>
    <property type="evidence" value="ECO:0007669"/>
    <property type="project" value="InterPro"/>
</dbReference>
<comment type="similarity">
    <text evidence="1">Belongs to the peptidase S33 family.</text>
</comment>
<sequence>MDTPSCAKILEQRSHIVPGKIRITEYVFEAPRDHSKPEAGRIRLFGRGATKTEKPAAPEADPKPKQPPWLVYLQGGPGFECRSPHYYPFVHMMLDRGYEVLCLDQRGTGRSGAVAASTLGLRGDDPVQARYLASFRADSIVRDCELVRALLTADYPPEKKKWTVLGQSFGGFVITSYLSMYPDGLREAFVLGGLPPISVDAPDEVYRRLYRKVIEKNDIYYNKYPEDVDRVKRVVGLLRRFGDSTVRLPSEASLSARRFQQLGIMLGFHGGVDSLHDIVSRASSDLDQFGHLTRPTLSAIESSLPYDDHLIYSMLHEPIYCQGAASNWSAHRVRQDYPEFALDTQGPVYFTGEMIYPWMFDDYAELRKVKGPAQMLAEHSDWPALYDKAQLARNEVPVYAAVYVDDMYVDYDFSLETARSIKGCKIFITNMMYHDALRSRTEEVLRSLMFLRDDCMD</sequence>
<feature type="region of interest" description="Disordered" evidence="3">
    <location>
        <begin position="46"/>
        <end position="67"/>
    </location>
</feature>
<gene>
    <name evidence="5" type="ORF">BDY21DRAFT_317212</name>
</gene>
<dbReference type="InterPro" id="IPR029058">
    <property type="entry name" value="AB_hydrolase_fold"/>
</dbReference>
<organism evidence="5 6">
    <name type="scientific">Lineolata rhizophorae</name>
    <dbReference type="NCBI Taxonomy" id="578093"/>
    <lineage>
        <taxon>Eukaryota</taxon>
        <taxon>Fungi</taxon>
        <taxon>Dikarya</taxon>
        <taxon>Ascomycota</taxon>
        <taxon>Pezizomycotina</taxon>
        <taxon>Dothideomycetes</taxon>
        <taxon>Dothideomycetes incertae sedis</taxon>
        <taxon>Lineolatales</taxon>
        <taxon>Lineolataceae</taxon>
        <taxon>Lineolata</taxon>
    </lineage>
</organism>
<evidence type="ECO:0000256" key="3">
    <source>
        <dbReference type="SAM" id="MobiDB-lite"/>
    </source>
</evidence>
<dbReference type="PANTHER" id="PTHR43248">
    <property type="entry name" value="2-SUCCINYL-6-HYDROXY-2,4-CYCLOHEXADIENE-1-CARBOXYLATE SYNTHASE"/>
    <property type="match status" value="1"/>
</dbReference>
<dbReference type="InterPro" id="IPR051601">
    <property type="entry name" value="Serine_prot/Carboxylest_S33"/>
</dbReference>
<evidence type="ECO:0000313" key="5">
    <source>
        <dbReference type="EMBL" id="KAF2459283.1"/>
    </source>
</evidence>
<protein>
    <submittedName>
        <fullName evidence="5">Alpha/Beta hydrolase protein</fullName>
    </submittedName>
</protein>
<reference evidence="5" key="1">
    <citation type="journal article" date="2020" name="Stud. Mycol.">
        <title>101 Dothideomycetes genomes: a test case for predicting lifestyles and emergence of pathogens.</title>
        <authorList>
            <person name="Haridas S."/>
            <person name="Albert R."/>
            <person name="Binder M."/>
            <person name="Bloem J."/>
            <person name="Labutti K."/>
            <person name="Salamov A."/>
            <person name="Andreopoulos B."/>
            <person name="Baker S."/>
            <person name="Barry K."/>
            <person name="Bills G."/>
            <person name="Bluhm B."/>
            <person name="Cannon C."/>
            <person name="Castanera R."/>
            <person name="Culley D."/>
            <person name="Daum C."/>
            <person name="Ezra D."/>
            <person name="Gonzalez J."/>
            <person name="Henrissat B."/>
            <person name="Kuo A."/>
            <person name="Liang C."/>
            <person name="Lipzen A."/>
            <person name="Lutzoni F."/>
            <person name="Magnuson J."/>
            <person name="Mondo S."/>
            <person name="Nolan M."/>
            <person name="Ohm R."/>
            <person name="Pangilinan J."/>
            <person name="Park H.-J."/>
            <person name="Ramirez L."/>
            <person name="Alfaro M."/>
            <person name="Sun H."/>
            <person name="Tritt A."/>
            <person name="Yoshinaga Y."/>
            <person name="Zwiers L.-H."/>
            <person name="Turgeon B."/>
            <person name="Goodwin S."/>
            <person name="Spatafora J."/>
            <person name="Crous P."/>
            <person name="Grigoriev I."/>
        </authorList>
    </citation>
    <scope>NUCLEOTIDE SEQUENCE</scope>
    <source>
        <strain evidence="5">ATCC 16933</strain>
    </source>
</reference>
<name>A0A6A6P781_9PEZI</name>
<feature type="domain" description="AB hydrolase-1" evidence="4">
    <location>
        <begin position="68"/>
        <end position="218"/>
    </location>
</feature>
<dbReference type="OrthoDB" id="1898734at2759"/>
<evidence type="ECO:0000256" key="2">
    <source>
        <dbReference type="ARBA" id="ARBA00022801"/>
    </source>
</evidence>
<dbReference type="InterPro" id="IPR000073">
    <property type="entry name" value="AB_hydrolase_1"/>
</dbReference>
<feature type="compositionally biased region" description="Basic and acidic residues" evidence="3">
    <location>
        <begin position="50"/>
        <end position="64"/>
    </location>
</feature>
<dbReference type="AlphaFoldDB" id="A0A6A6P781"/>
<accession>A0A6A6P781</accession>
<dbReference type="EMBL" id="MU001675">
    <property type="protein sequence ID" value="KAF2459283.1"/>
    <property type="molecule type" value="Genomic_DNA"/>
</dbReference>
<evidence type="ECO:0000256" key="1">
    <source>
        <dbReference type="ARBA" id="ARBA00010088"/>
    </source>
</evidence>
<dbReference type="Pfam" id="PF00561">
    <property type="entry name" value="Abhydrolase_1"/>
    <property type="match status" value="1"/>
</dbReference>
<dbReference type="InterPro" id="IPR002410">
    <property type="entry name" value="Peptidase_S33"/>
</dbReference>
<keyword evidence="2 5" id="KW-0378">Hydrolase</keyword>
<dbReference type="Proteomes" id="UP000799766">
    <property type="component" value="Unassembled WGS sequence"/>
</dbReference>
<keyword evidence="6" id="KW-1185">Reference proteome</keyword>
<dbReference type="PRINTS" id="PR00793">
    <property type="entry name" value="PROAMNOPTASE"/>
</dbReference>
<evidence type="ECO:0000259" key="4">
    <source>
        <dbReference type="Pfam" id="PF00561"/>
    </source>
</evidence>
<proteinExistence type="inferred from homology"/>
<dbReference type="Gene3D" id="3.40.50.1820">
    <property type="entry name" value="alpha/beta hydrolase"/>
    <property type="match status" value="1"/>
</dbReference>
<dbReference type="PANTHER" id="PTHR43248:SF2">
    <property type="entry name" value="PROLYL AMINOPEPTIDASE"/>
    <property type="match status" value="1"/>
</dbReference>
<dbReference type="GO" id="GO:0006508">
    <property type="term" value="P:proteolysis"/>
    <property type="evidence" value="ECO:0007669"/>
    <property type="project" value="InterPro"/>
</dbReference>
<dbReference type="SUPFAM" id="SSF53474">
    <property type="entry name" value="alpha/beta-Hydrolases"/>
    <property type="match status" value="1"/>
</dbReference>
<evidence type="ECO:0000313" key="6">
    <source>
        <dbReference type="Proteomes" id="UP000799766"/>
    </source>
</evidence>